<dbReference type="GO" id="GO:0005524">
    <property type="term" value="F:ATP binding"/>
    <property type="evidence" value="ECO:0007669"/>
    <property type="project" value="UniProtKB-KW"/>
</dbReference>
<evidence type="ECO:0000256" key="1">
    <source>
        <dbReference type="ARBA" id="ARBA00022741"/>
    </source>
</evidence>
<evidence type="ECO:0000256" key="4">
    <source>
        <dbReference type="ARBA" id="ARBA00022840"/>
    </source>
</evidence>
<evidence type="ECO:0000313" key="8">
    <source>
        <dbReference type="EMBL" id="KAH7143752.1"/>
    </source>
</evidence>
<proteinExistence type="predicted"/>
<feature type="domain" description="Helicase ATP-binding" evidence="6">
    <location>
        <begin position="283"/>
        <end position="476"/>
    </location>
</feature>
<feature type="compositionally biased region" description="Basic residues" evidence="5">
    <location>
        <begin position="146"/>
        <end position="156"/>
    </location>
</feature>
<dbReference type="InterPro" id="IPR027417">
    <property type="entry name" value="P-loop_NTPase"/>
</dbReference>
<keyword evidence="9" id="KW-1185">Reference proteome</keyword>
<evidence type="ECO:0000259" key="7">
    <source>
        <dbReference type="PROSITE" id="PS51194"/>
    </source>
</evidence>
<protein>
    <submittedName>
        <fullName evidence="8">SNF2 family N-terminal domain-containing protein</fullName>
    </submittedName>
</protein>
<dbReference type="GO" id="GO:0006281">
    <property type="term" value="P:DNA repair"/>
    <property type="evidence" value="ECO:0007669"/>
    <property type="project" value="TreeGrafter"/>
</dbReference>
<evidence type="ECO:0000259" key="6">
    <source>
        <dbReference type="PROSITE" id="PS51192"/>
    </source>
</evidence>
<dbReference type="OrthoDB" id="448448at2759"/>
<dbReference type="InterPro" id="IPR049730">
    <property type="entry name" value="SNF2/RAD54-like_C"/>
</dbReference>
<feature type="domain" description="Helicase C-terminal" evidence="7">
    <location>
        <begin position="812"/>
        <end position="981"/>
    </location>
</feature>
<dbReference type="PROSITE" id="PS51192">
    <property type="entry name" value="HELICASE_ATP_BIND_1"/>
    <property type="match status" value="1"/>
</dbReference>
<keyword evidence="1" id="KW-0547">Nucleotide-binding</keyword>
<sequence>MDVTPPQSMEPHSPVPSGSGQGHLLTLNSVVKTEPDGSTKVIATLSPIVKQEQENIITAALTSTFHPKDHSKNPSVPTTHPSANLSEDSDGTCSDLEDDLDDTDYDSSEASDPNQSEFESESDIESQDSGDDEQASGCDTSANSRAKMKSSAKKSASRIPKNTRRDNPGPPKTKSSSKKRKRKPTNKSRKSRKAAHGTNPRSSTMPTYEAGTHRTQMAQLRKNIPAGVDTRHTDTQKEDLEEAIEGFGVRQVKARGEGWLLSGMLTPLYPFQLPASWWMVKRERSDEYAYGGILADEMGLGKTLISLCTIVGNKPTKEMKEDSIKTTLIIVPSKDMAEQWMRQIETHCKESLRAIIYTKPAELKGIRGPRYHIIITTVTEVARQYVGKKRFRELKKAFKDDTESFEQQTRSESGMLFQVKWHRVIIDEAHMIKNKLGARFTACCGLQSLYRWAVTGTPLINNALEFYPYLKFLQCSFTGKMKEYKATYTSRETGATNNAFDALVSRIMYRRTGIDTFMGHELLRDLPDKETHDVWVPLSKKEETIYQYTKSFPLQFFSFIQANLISDPSSRFVDAYYLELIEEAKQKKKEDKKNRTKQETNREASLKMLRLLRLRQAVSHPFNLENMLRTDEDLDLEKIVSLKSKLEAQVKLSITHQLRLGKQFSDGLSKYSLGLQRLEAAGSFSTWGRFDMELLLTLVENEYRIDGQACRLCCKQESISEAFKCANDLTCLFPGCSAHLTAGRRVLTPDSVKTRAKKDEEFEEAGQDSNGVHMVQRAAQKDLEPYTNSFFTASCLESTGIRMPSSSKLVAAMSVILTWSEEAPSDKIIVFTGFGPTAKVLGCMLATAGLAFVYYNGEINDKQKSKALEAFQTIEGPKILASSLPSLRHLGSNVMLDYDIHVCWVIILDTWWNEAQEKQAFARVHRNGQKKKCYLVRILAECEIGEGMAMLQQTKSKDIDRAMQDDNHVPEELSPEELEVIFATKASRQKVPRSRKQKAKAVKGMSA</sequence>
<dbReference type="InterPro" id="IPR014001">
    <property type="entry name" value="Helicase_ATP-bd"/>
</dbReference>
<keyword evidence="2" id="KW-0378">Hydrolase</keyword>
<dbReference type="PANTHER" id="PTHR45626:SF17">
    <property type="entry name" value="HELICASE-LIKE TRANSCRIPTION FACTOR"/>
    <property type="match status" value="1"/>
</dbReference>
<dbReference type="PROSITE" id="PS51194">
    <property type="entry name" value="HELICASE_CTER"/>
    <property type="match status" value="1"/>
</dbReference>
<dbReference type="GO" id="GO:0004386">
    <property type="term" value="F:helicase activity"/>
    <property type="evidence" value="ECO:0007669"/>
    <property type="project" value="UniProtKB-KW"/>
</dbReference>
<keyword evidence="3" id="KW-0347">Helicase</keyword>
<evidence type="ECO:0000256" key="5">
    <source>
        <dbReference type="SAM" id="MobiDB-lite"/>
    </source>
</evidence>
<feature type="compositionally biased region" description="Acidic residues" evidence="5">
    <location>
        <begin position="87"/>
        <end position="109"/>
    </location>
</feature>
<organism evidence="8 9">
    <name type="scientific">Dactylonectria macrodidyma</name>
    <dbReference type="NCBI Taxonomy" id="307937"/>
    <lineage>
        <taxon>Eukaryota</taxon>
        <taxon>Fungi</taxon>
        <taxon>Dikarya</taxon>
        <taxon>Ascomycota</taxon>
        <taxon>Pezizomycotina</taxon>
        <taxon>Sordariomycetes</taxon>
        <taxon>Hypocreomycetidae</taxon>
        <taxon>Hypocreales</taxon>
        <taxon>Nectriaceae</taxon>
        <taxon>Dactylonectria</taxon>
    </lineage>
</organism>
<feature type="region of interest" description="Disordered" evidence="5">
    <location>
        <begin position="60"/>
        <end position="214"/>
    </location>
</feature>
<comment type="caution">
    <text evidence="8">The sequence shown here is derived from an EMBL/GenBank/DDBJ whole genome shotgun (WGS) entry which is preliminary data.</text>
</comment>
<gene>
    <name evidence="8" type="ORF">EDB81DRAFT_935169</name>
</gene>
<dbReference type="CDD" id="cd18793">
    <property type="entry name" value="SF2_C_SNF"/>
    <property type="match status" value="1"/>
</dbReference>
<feature type="compositionally biased region" description="Polar residues" evidence="5">
    <location>
        <begin position="73"/>
        <end position="86"/>
    </location>
</feature>
<dbReference type="AlphaFoldDB" id="A0A9P9EP33"/>
<feature type="compositionally biased region" description="Basic residues" evidence="5">
    <location>
        <begin position="175"/>
        <end position="195"/>
    </location>
</feature>
<dbReference type="Proteomes" id="UP000738349">
    <property type="component" value="Unassembled WGS sequence"/>
</dbReference>
<keyword evidence="4" id="KW-0067">ATP-binding</keyword>
<accession>A0A9P9EP33</accession>
<dbReference type="SUPFAM" id="SSF52540">
    <property type="entry name" value="P-loop containing nucleoside triphosphate hydrolases"/>
    <property type="match status" value="2"/>
</dbReference>
<evidence type="ECO:0000313" key="9">
    <source>
        <dbReference type="Proteomes" id="UP000738349"/>
    </source>
</evidence>
<dbReference type="InterPro" id="IPR000330">
    <property type="entry name" value="SNF2_N"/>
</dbReference>
<dbReference type="PANTHER" id="PTHR45626">
    <property type="entry name" value="TRANSCRIPTION TERMINATION FACTOR 2-RELATED"/>
    <property type="match status" value="1"/>
</dbReference>
<dbReference type="Gene3D" id="3.40.50.300">
    <property type="entry name" value="P-loop containing nucleotide triphosphate hydrolases"/>
    <property type="match status" value="1"/>
</dbReference>
<dbReference type="GO" id="GO:0016787">
    <property type="term" value="F:hydrolase activity"/>
    <property type="evidence" value="ECO:0007669"/>
    <property type="project" value="UniProtKB-KW"/>
</dbReference>
<dbReference type="Gene3D" id="3.40.50.10810">
    <property type="entry name" value="Tandem AAA-ATPase domain"/>
    <property type="match status" value="1"/>
</dbReference>
<dbReference type="Pfam" id="PF00176">
    <property type="entry name" value="SNF2-rel_dom"/>
    <property type="match status" value="1"/>
</dbReference>
<evidence type="ECO:0000256" key="3">
    <source>
        <dbReference type="ARBA" id="ARBA00022806"/>
    </source>
</evidence>
<dbReference type="InterPro" id="IPR038718">
    <property type="entry name" value="SNF2-like_sf"/>
</dbReference>
<dbReference type="Pfam" id="PF00271">
    <property type="entry name" value="Helicase_C"/>
    <property type="match status" value="1"/>
</dbReference>
<dbReference type="InterPro" id="IPR001650">
    <property type="entry name" value="Helicase_C-like"/>
</dbReference>
<evidence type="ECO:0000256" key="2">
    <source>
        <dbReference type="ARBA" id="ARBA00022801"/>
    </source>
</evidence>
<dbReference type="InterPro" id="IPR050628">
    <property type="entry name" value="SNF2_RAD54_helicase_TF"/>
</dbReference>
<reference evidence="8" key="1">
    <citation type="journal article" date="2021" name="Nat. Commun.">
        <title>Genetic determinants of endophytism in the Arabidopsis root mycobiome.</title>
        <authorList>
            <person name="Mesny F."/>
            <person name="Miyauchi S."/>
            <person name="Thiergart T."/>
            <person name="Pickel B."/>
            <person name="Atanasova L."/>
            <person name="Karlsson M."/>
            <person name="Huettel B."/>
            <person name="Barry K.W."/>
            <person name="Haridas S."/>
            <person name="Chen C."/>
            <person name="Bauer D."/>
            <person name="Andreopoulos W."/>
            <person name="Pangilinan J."/>
            <person name="LaButti K."/>
            <person name="Riley R."/>
            <person name="Lipzen A."/>
            <person name="Clum A."/>
            <person name="Drula E."/>
            <person name="Henrissat B."/>
            <person name="Kohler A."/>
            <person name="Grigoriev I.V."/>
            <person name="Martin F.M."/>
            <person name="Hacquard S."/>
        </authorList>
    </citation>
    <scope>NUCLEOTIDE SEQUENCE</scope>
    <source>
        <strain evidence="8">MPI-CAGE-AT-0147</strain>
    </source>
</reference>
<feature type="region of interest" description="Disordered" evidence="5">
    <location>
        <begin position="1"/>
        <end position="25"/>
    </location>
</feature>
<dbReference type="EMBL" id="JAGMUV010000009">
    <property type="protein sequence ID" value="KAH7143752.1"/>
    <property type="molecule type" value="Genomic_DNA"/>
</dbReference>
<dbReference type="GO" id="GO:0008094">
    <property type="term" value="F:ATP-dependent activity, acting on DNA"/>
    <property type="evidence" value="ECO:0007669"/>
    <property type="project" value="TreeGrafter"/>
</dbReference>
<feature type="compositionally biased region" description="Acidic residues" evidence="5">
    <location>
        <begin position="118"/>
        <end position="134"/>
    </location>
</feature>
<dbReference type="SMART" id="SM00487">
    <property type="entry name" value="DEXDc"/>
    <property type="match status" value="1"/>
</dbReference>
<dbReference type="CDD" id="cd18008">
    <property type="entry name" value="DEXDc_SHPRH-like"/>
    <property type="match status" value="1"/>
</dbReference>
<dbReference type="GO" id="GO:0005634">
    <property type="term" value="C:nucleus"/>
    <property type="evidence" value="ECO:0007669"/>
    <property type="project" value="TreeGrafter"/>
</dbReference>
<name>A0A9P9EP33_9HYPO</name>